<sequence>MSLSNISKPSCEDTRCDPGSYARNNEDQRNFSLNVLDVVENDLEHRCDRKLQFMDLGCGTGDFTLRCLLPRCPPRARIIAVDSSEEMLSYARQMFAHPRIKYDRLDISGNVADFAVKYGTFDRIYSFFCLNWVRDQDHAMKNVSDLLSSGGECVLVFPAWSRSRIPWMKLARLDRWRKHKELFESFVPKSQEMEDDGARLTYLREIVTSSDMELRICEILHAKPLTWDAAAAIDFQMTLHPDLRLLAPEEKGLVKEDVASVLKTFDAEHACCKEDSVYVVHAKKCSASFG</sequence>
<evidence type="ECO:0000313" key="6">
    <source>
        <dbReference type="Proteomes" id="UP000821837"/>
    </source>
</evidence>
<dbReference type="InterPro" id="IPR041698">
    <property type="entry name" value="Methyltransf_25"/>
</dbReference>
<dbReference type="CDD" id="cd02440">
    <property type="entry name" value="AdoMet_MTases"/>
    <property type="match status" value="1"/>
</dbReference>
<keyword evidence="2" id="KW-0808">Transferase</keyword>
<dbReference type="InterPro" id="IPR029063">
    <property type="entry name" value="SAM-dependent_MTases_sf"/>
</dbReference>
<dbReference type="SUPFAM" id="SSF53335">
    <property type="entry name" value="S-adenosyl-L-methionine-dependent methyltransferases"/>
    <property type="match status" value="1"/>
</dbReference>
<accession>A0A9D4PKJ9</accession>
<gene>
    <name evidence="5" type="ORF">HPB52_014238</name>
</gene>
<dbReference type="EMBL" id="JABSTV010001253">
    <property type="protein sequence ID" value="KAH7943997.1"/>
    <property type="molecule type" value="Genomic_DNA"/>
</dbReference>
<evidence type="ECO:0000256" key="1">
    <source>
        <dbReference type="ARBA" id="ARBA00022603"/>
    </source>
</evidence>
<comment type="caution">
    <text evidence="5">The sequence shown here is derived from an EMBL/GenBank/DDBJ whole genome shotgun (WGS) entry which is preliminary data.</text>
</comment>
<keyword evidence="1" id="KW-0489">Methyltransferase</keyword>
<dbReference type="Gene3D" id="3.40.50.150">
    <property type="entry name" value="Vaccinia Virus protein VP39"/>
    <property type="match status" value="1"/>
</dbReference>
<evidence type="ECO:0000256" key="3">
    <source>
        <dbReference type="SAM" id="MobiDB-lite"/>
    </source>
</evidence>
<dbReference type="PANTHER" id="PTHR43861">
    <property type="entry name" value="TRANS-ACONITATE 2-METHYLTRANSFERASE-RELATED"/>
    <property type="match status" value="1"/>
</dbReference>
<name>A0A9D4PKJ9_RHISA</name>
<feature type="domain" description="Methyltransferase" evidence="4">
    <location>
        <begin position="54"/>
        <end position="151"/>
    </location>
</feature>
<evidence type="ECO:0000259" key="4">
    <source>
        <dbReference type="Pfam" id="PF13649"/>
    </source>
</evidence>
<dbReference type="Proteomes" id="UP000821837">
    <property type="component" value="Unassembled WGS sequence"/>
</dbReference>
<dbReference type="AlphaFoldDB" id="A0A9D4PKJ9"/>
<dbReference type="VEuPathDB" id="VectorBase:RSAN_055765"/>
<organism evidence="5 6">
    <name type="scientific">Rhipicephalus sanguineus</name>
    <name type="common">Brown dog tick</name>
    <name type="synonym">Ixodes sanguineus</name>
    <dbReference type="NCBI Taxonomy" id="34632"/>
    <lineage>
        <taxon>Eukaryota</taxon>
        <taxon>Metazoa</taxon>
        <taxon>Ecdysozoa</taxon>
        <taxon>Arthropoda</taxon>
        <taxon>Chelicerata</taxon>
        <taxon>Arachnida</taxon>
        <taxon>Acari</taxon>
        <taxon>Parasitiformes</taxon>
        <taxon>Ixodida</taxon>
        <taxon>Ixodoidea</taxon>
        <taxon>Ixodidae</taxon>
        <taxon>Rhipicephalinae</taxon>
        <taxon>Rhipicephalus</taxon>
        <taxon>Rhipicephalus</taxon>
    </lineage>
</organism>
<feature type="region of interest" description="Disordered" evidence="3">
    <location>
        <begin position="1"/>
        <end position="23"/>
    </location>
</feature>
<evidence type="ECO:0000313" key="5">
    <source>
        <dbReference type="EMBL" id="KAH7943997.1"/>
    </source>
</evidence>
<reference evidence="5" key="2">
    <citation type="submission" date="2021-09" db="EMBL/GenBank/DDBJ databases">
        <authorList>
            <person name="Jia N."/>
            <person name="Wang J."/>
            <person name="Shi W."/>
            <person name="Du L."/>
            <person name="Sun Y."/>
            <person name="Zhan W."/>
            <person name="Jiang J."/>
            <person name="Wang Q."/>
            <person name="Zhang B."/>
            <person name="Ji P."/>
            <person name="Sakyi L.B."/>
            <person name="Cui X."/>
            <person name="Yuan T."/>
            <person name="Jiang B."/>
            <person name="Yang W."/>
            <person name="Lam T.T.-Y."/>
            <person name="Chang Q."/>
            <person name="Ding S."/>
            <person name="Wang X."/>
            <person name="Zhu J."/>
            <person name="Ruan X."/>
            <person name="Zhao L."/>
            <person name="Wei J."/>
            <person name="Que T."/>
            <person name="Du C."/>
            <person name="Cheng J."/>
            <person name="Dai P."/>
            <person name="Han X."/>
            <person name="Huang E."/>
            <person name="Gao Y."/>
            <person name="Liu J."/>
            <person name="Shao H."/>
            <person name="Ye R."/>
            <person name="Li L."/>
            <person name="Wei W."/>
            <person name="Wang X."/>
            <person name="Wang C."/>
            <person name="Huo Q."/>
            <person name="Li W."/>
            <person name="Guo W."/>
            <person name="Chen H."/>
            <person name="Chen S."/>
            <person name="Zhou L."/>
            <person name="Zhou L."/>
            <person name="Ni X."/>
            <person name="Tian J."/>
            <person name="Zhou Y."/>
            <person name="Sheng Y."/>
            <person name="Liu T."/>
            <person name="Pan Y."/>
            <person name="Xia L."/>
            <person name="Li J."/>
            <person name="Zhao F."/>
            <person name="Cao W."/>
        </authorList>
    </citation>
    <scope>NUCLEOTIDE SEQUENCE</scope>
    <source>
        <strain evidence="5">Rsan-2018</strain>
        <tissue evidence="5">Larvae</tissue>
    </source>
</reference>
<dbReference type="Pfam" id="PF13649">
    <property type="entry name" value="Methyltransf_25"/>
    <property type="match status" value="1"/>
</dbReference>
<protein>
    <recommendedName>
        <fullName evidence="4">Methyltransferase domain-containing protein</fullName>
    </recommendedName>
</protein>
<proteinExistence type="predicted"/>
<dbReference type="GO" id="GO:0032259">
    <property type="term" value="P:methylation"/>
    <property type="evidence" value="ECO:0007669"/>
    <property type="project" value="UniProtKB-KW"/>
</dbReference>
<dbReference type="GO" id="GO:0008168">
    <property type="term" value="F:methyltransferase activity"/>
    <property type="evidence" value="ECO:0007669"/>
    <property type="project" value="UniProtKB-KW"/>
</dbReference>
<evidence type="ECO:0000256" key="2">
    <source>
        <dbReference type="ARBA" id="ARBA00022679"/>
    </source>
</evidence>
<dbReference type="PANTHER" id="PTHR43861:SF1">
    <property type="entry name" value="TRANS-ACONITATE 2-METHYLTRANSFERASE"/>
    <property type="match status" value="1"/>
</dbReference>
<reference evidence="5" key="1">
    <citation type="journal article" date="2020" name="Cell">
        <title>Large-Scale Comparative Analyses of Tick Genomes Elucidate Their Genetic Diversity and Vector Capacities.</title>
        <authorList>
            <consortium name="Tick Genome and Microbiome Consortium (TIGMIC)"/>
            <person name="Jia N."/>
            <person name="Wang J."/>
            <person name="Shi W."/>
            <person name="Du L."/>
            <person name="Sun Y."/>
            <person name="Zhan W."/>
            <person name="Jiang J.F."/>
            <person name="Wang Q."/>
            <person name="Zhang B."/>
            <person name="Ji P."/>
            <person name="Bell-Sakyi L."/>
            <person name="Cui X.M."/>
            <person name="Yuan T.T."/>
            <person name="Jiang B.G."/>
            <person name="Yang W.F."/>
            <person name="Lam T.T."/>
            <person name="Chang Q.C."/>
            <person name="Ding S.J."/>
            <person name="Wang X.J."/>
            <person name="Zhu J.G."/>
            <person name="Ruan X.D."/>
            <person name="Zhao L."/>
            <person name="Wei J.T."/>
            <person name="Ye R.Z."/>
            <person name="Que T.C."/>
            <person name="Du C.H."/>
            <person name="Zhou Y.H."/>
            <person name="Cheng J.X."/>
            <person name="Dai P.F."/>
            <person name="Guo W.B."/>
            <person name="Han X.H."/>
            <person name="Huang E.J."/>
            <person name="Li L.F."/>
            <person name="Wei W."/>
            <person name="Gao Y.C."/>
            <person name="Liu J.Z."/>
            <person name="Shao H.Z."/>
            <person name="Wang X."/>
            <person name="Wang C.C."/>
            <person name="Yang T.C."/>
            <person name="Huo Q.B."/>
            <person name="Li W."/>
            <person name="Chen H.Y."/>
            <person name="Chen S.E."/>
            <person name="Zhou L.G."/>
            <person name="Ni X.B."/>
            <person name="Tian J.H."/>
            <person name="Sheng Y."/>
            <person name="Liu T."/>
            <person name="Pan Y.S."/>
            <person name="Xia L.Y."/>
            <person name="Li J."/>
            <person name="Zhao F."/>
            <person name="Cao W.C."/>
        </authorList>
    </citation>
    <scope>NUCLEOTIDE SEQUENCE</scope>
    <source>
        <strain evidence="5">Rsan-2018</strain>
    </source>
</reference>
<keyword evidence="6" id="KW-1185">Reference proteome</keyword>